<organism evidence="1">
    <name type="scientific">Arundo donax</name>
    <name type="common">Giant reed</name>
    <name type="synonym">Donax arundinaceus</name>
    <dbReference type="NCBI Taxonomy" id="35708"/>
    <lineage>
        <taxon>Eukaryota</taxon>
        <taxon>Viridiplantae</taxon>
        <taxon>Streptophyta</taxon>
        <taxon>Embryophyta</taxon>
        <taxon>Tracheophyta</taxon>
        <taxon>Spermatophyta</taxon>
        <taxon>Magnoliopsida</taxon>
        <taxon>Liliopsida</taxon>
        <taxon>Poales</taxon>
        <taxon>Poaceae</taxon>
        <taxon>PACMAD clade</taxon>
        <taxon>Arundinoideae</taxon>
        <taxon>Arundineae</taxon>
        <taxon>Arundo</taxon>
    </lineage>
</organism>
<reference evidence="1" key="1">
    <citation type="submission" date="2014-09" db="EMBL/GenBank/DDBJ databases">
        <authorList>
            <person name="Magalhaes I.L.F."/>
            <person name="Oliveira U."/>
            <person name="Santos F.R."/>
            <person name="Vidigal T.H.D.A."/>
            <person name="Brescovit A.D."/>
            <person name="Santos A.J."/>
        </authorList>
    </citation>
    <scope>NUCLEOTIDE SEQUENCE</scope>
    <source>
        <tissue evidence="1">Shoot tissue taken approximately 20 cm above the soil surface</tissue>
    </source>
</reference>
<dbReference type="AlphaFoldDB" id="A0A0A9D6A1"/>
<name>A0A0A9D6A1_ARUDO</name>
<accession>A0A0A9D6A1</accession>
<protein>
    <submittedName>
        <fullName evidence="1">Uncharacterized protein</fullName>
    </submittedName>
</protein>
<reference evidence="1" key="2">
    <citation type="journal article" date="2015" name="Data Brief">
        <title>Shoot transcriptome of the giant reed, Arundo donax.</title>
        <authorList>
            <person name="Barrero R.A."/>
            <person name="Guerrero F.D."/>
            <person name="Moolhuijzen P."/>
            <person name="Goolsby J.A."/>
            <person name="Tidwell J."/>
            <person name="Bellgard S.E."/>
            <person name="Bellgard M.I."/>
        </authorList>
    </citation>
    <scope>NUCLEOTIDE SEQUENCE</scope>
    <source>
        <tissue evidence="1">Shoot tissue taken approximately 20 cm above the soil surface</tissue>
    </source>
</reference>
<evidence type="ECO:0000313" key="1">
    <source>
        <dbReference type="EMBL" id="JAD79282.1"/>
    </source>
</evidence>
<dbReference type="EMBL" id="GBRH01218613">
    <property type="protein sequence ID" value="JAD79282.1"/>
    <property type="molecule type" value="Transcribed_RNA"/>
</dbReference>
<sequence>MTTCLEGICINTCTSALKITHFPGWRGSTSS</sequence>
<proteinExistence type="predicted"/>